<name>A0A453Q1P0_AEGTS</name>
<dbReference type="Proteomes" id="UP000015105">
    <property type="component" value="Chromosome 6D"/>
</dbReference>
<reference evidence="2" key="2">
    <citation type="journal article" date="2017" name="Nat. Plants">
        <title>The Aegilops tauschii genome reveals multiple impacts of transposons.</title>
        <authorList>
            <person name="Zhao G."/>
            <person name="Zou C."/>
            <person name="Li K."/>
            <person name="Wang K."/>
            <person name="Li T."/>
            <person name="Gao L."/>
            <person name="Zhang X."/>
            <person name="Wang H."/>
            <person name="Yang Z."/>
            <person name="Liu X."/>
            <person name="Jiang W."/>
            <person name="Mao L."/>
            <person name="Kong X."/>
            <person name="Jiao Y."/>
            <person name="Jia J."/>
        </authorList>
    </citation>
    <scope>NUCLEOTIDE SEQUENCE [LARGE SCALE GENOMIC DNA]</scope>
    <source>
        <strain evidence="2">cv. AL8/78</strain>
    </source>
</reference>
<reference evidence="2" key="1">
    <citation type="journal article" date="2014" name="Science">
        <title>Ancient hybridizations among the ancestral genomes of bread wheat.</title>
        <authorList>
            <consortium name="International Wheat Genome Sequencing Consortium,"/>
            <person name="Marcussen T."/>
            <person name="Sandve S.R."/>
            <person name="Heier L."/>
            <person name="Spannagl M."/>
            <person name="Pfeifer M."/>
            <person name="Jakobsen K.S."/>
            <person name="Wulff B.B."/>
            <person name="Steuernagel B."/>
            <person name="Mayer K.F."/>
            <person name="Olsen O.A."/>
        </authorList>
    </citation>
    <scope>NUCLEOTIDE SEQUENCE [LARGE SCALE GENOMIC DNA]</scope>
    <source>
        <strain evidence="2">cv. AL8/78</strain>
    </source>
</reference>
<reference evidence="1" key="3">
    <citation type="journal article" date="2017" name="Nature">
        <title>Genome sequence of the progenitor of the wheat D genome Aegilops tauschii.</title>
        <authorList>
            <person name="Luo M.C."/>
            <person name="Gu Y.Q."/>
            <person name="Puiu D."/>
            <person name="Wang H."/>
            <person name="Twardziok S.O."/>
            <person name="Deal K.R."/>
            <person name="Huo N."/>
            <person name="Zhu T."/>
            <person name="Wang L."/>
            <person name="Wang Y."/>
            <person name="McGuire P.E."/>
            <person name="Liu S."/>
            <person name="Long H."/>
            <person name="Ramasamy R.K."/>
            <person name="Rodriguez J.C."/>
            <person name="Van S.L."/>
            <person name="Yuan L."/>
            <person name="Wang Z."/>
            <person name="Xia Z."/>
            <person name="Xiao L."/>
            <person name="Anderson O.D."/>
            <person name="Ouyang S."/>
            <person name="Liang Y."/>
            <person name="Zimin A.V."/>
            <person name="Pertea G."/>
            <person name="Qi P."/>
            <person name="Bennetzen J.L."/>
            <person name="Dai X."/>
            <person name="Dawson M.W."/>
            <person name="Muller H.G."/>
            <person name="Kugler K."/>
            <person name="Rivarola-Duarte L."/>
            <person name="Spannagl M."/>
            <person name="Mayer K.F.X."/>
            <person name="Lu F.H."/>
            <person name="Bevan M.W."/>
            <person name="Leroy P."/>
            <person name="Li P."/>
            <person name="You F.M."/>
            <person name="Sun Q."/>
            <person name="Liu Z."/>
            <person name="Lyons E."/>
            <person name="Wicker T."/>
            <person name="Salzberg S.L."/>
            <person name="Devos K.M."/>
            <person name="Dvorak J."/>
        </authorList>
    </citation>
    <scope>NUCLEOTIDE SEQUENCE [LARGE SCALE GENOMIC DNA]</scope>
    <source>
        <strain evidence="1">cv. AL8/78</strain>
    </source>
</reference>
<sequence length="88" mass="9931">DRAPVPGRESPAFRGVRLLPAPARARRRIGWEITGAGRDKIFSPRQSGAGRQEKPLCAHIRAPIPVSFSAPELFRLRNRHDELQWLRG</sequence>
<reference evidence="1" key="4">
    <citation type="submission" date="2019-03" db="UniProtKB">
        <authorList>
            <consortium name="EnsemblPlants"/>
        </authorList>
    </citation>
    <scope>IDENTIFICATION</scope>
</reference>
<dbReference type="EnsemblPlants" id="AET6Gv20948000.9">
    <property type="protein sequence ID" value="AET6Gv20948000.9"/>
    <property type="gene ID" value="AET6Gv20948000"/>
</dbReference>
<organism evidence="1 2">
    <name type="scientific">Aegilops tauschii subsp. strangulata</name>
    <name type="common">Goatgrass</name>
    <dbReference type="NCBI Taxonomy" id="200361"/>
    <lineage>
        <taxon>Eukaryota</taxon>
        <taxon>Viridiplantae</taxon>
        <taxon>Streptophyta</taxon>
        <taxon>Embryophyta</taxon>
        <taxon>Tracheophyta</taxon>
        <taxon>Spermatophyta</taxon>
        <taxon>Magnoliopsida</taxon>
        <taxon>Liliopsida</taxon>
        <taxon>Poales</taxon>
        <taxon>Poaceae</taxon>
        <taxon>BOP clade</taxon>
        <taxon>Pooideae</taxon>
        <taxon>Triticodae</taxon>
        <taxon>Triticeae</taxon>
        <taxon>Triticinae</taxon>
        <taxon>Aegilops</taxon>
    </lineage>
</organism>
<protein>
    <submittedName>
        <fullName evidence="1">Uncharacterized protein</fullName>
    </submittedName>
</protein>
<dbReference type="AlphaFoldDB" id="A0A453Q1P0"/>
<proteinExistence type="predicted"/>
<dbReference type="Gramene" id="AET6Gv20948000.9">
    <property type="protein sequence ID" value="AET6Gv20948000.9"/>
    <property type="gene ID" value="AET6Gv20948000"/>
</dbReference>
<evidence type="ECO:0000313" key="2">
    <source>
        <dbReference type="Proteomes" id="UP000015105"/>
    </source>
</evidence>
<reference evidence="1" key="5">
    <citation type="journal article" date="2021" name="G3 (Bethesda)">
        <title>Aegilops tauschii genome assembly Aet v5.0 features greater sequence contiguity and improved annotation.</title>
        <authorList>
            <person name="Wang L."/>
            <person name="Zhu T."/>
            <person name="Rodriguez J.C."/>
            <person name="Deal K.R."/>
            <person name="Dubcovsky J."/>
            <person name="McGuire P.E."/>
            <person name="Lux T."/>
            <person name="Spannagl M."/>
            <person name="Mayer K.F.X."/>
            <person name="Baldrich P."/>
            <person name="Meyers B.C."/>
            <person name="Huo N."/>
            <person name="Gu Y.Q."/>
            <person name="Zhou H."/>
            <person name="Devos K.M."/>
            <person name="Bennetzen J.L."/>
            <person name="Unver T."/>
            <person name="Budak H."/>
            <person name="Gulick P.J."/>
            <person name="Galiba G."/>
            <person name="Kalapos B."/>
            <person name="Nelson D.R."/>
            <person name="Li P."/>
            <person name="You F.M."/>
            <person name="Luo M.C."/>
            <person name="Dvorak J."/>
        </authorList>
    </citation>
    <scope>NUCLEOTIDE SEQUENCE [LARGE SCALE GENOMIC DNA]</scope>
    <source>
        <strain evidence="1">cv. AL8/78</strain>
    </source>
</reference>
<keyword evidence="2" id="KW-1185">Reference proteome</keyword>
<accession>A0A453Q1P0</accession>
<evidence type="ECO:0000313" key="1">
    <source>
        <dbReference type="EnsemblPlants" id="AET6Gv20948000.9"/>
    </source>
</evidence>